<comment type="similarity">
    <text evidence="4">Belongs to the HAD-like hydrolase superfamily. MasA/MtnC family.</text>
</comment>
<evidence type="ECO:0000256" key="1">
    <source>
        <dbReference type="ARBA" id="ARBA00022605"/>
    </source>
</evidence>
<evidence type="ECO:0000256" key="2">
    <source>
        <dbReference type="ARBA" id="ARBA00022801"/>
    </source>
</evidence>
<evidence type="ECO:0000256" key="3">
    <source>
        <dbReference type="ARBA" id="ARBA00023167"/>
    </source>
</evidence>
<dbReference type="GO" id="GO:0043874">
    <property type="term" value="F:acireductone synthase activity"/>
    <property type="evidence" value="ECO:0007669"/>
    <property type="project" value="UniProtKB-EC"/>
</dbReference>
<dbReference type="GO" id="GO:0019509">
    <property type="term" value="P:L-methionine salvage from methylthioadenosine"/>
    <property type="evidence" value="ECO:0007669"/>
    <property type="project" value="UniProtKB-UniRule"/>
</dbReference>
<name>A0A9X2FFQ7_9BACT</name>
<proteinExistence type="inferred from homology"/>
<dbReference type="PANTHER" id="PTHR20371:SF1">
    <property type="entry name" value="ENOLASE-PHOSPHATASE E1"/>
    <property type="match status" value="1"/>
</dbReference>
<dbReference type="SFLD" id="SFLDS00003">
    <property type="entry name" value="Haloacid_Dehalogenase"/>
    <property type="match status" value="1"/>
</dbReference>
<dbReference type="RefSeq" id="WP_252855504.1">
    <property type="nucleotide sequence ID" value="NZ_JAMXLR010000092.1"/>
</dbReference>
<organism evidence="5 6">
    <name type="scientific">Aeoliella straminimaris</name>
    <dbReference type="NCBI Taxonomy" id="2954799"/>
    <lineage>
        <taxon>Bacteria</taxon>
        <taxon>Pseudomonadati</taxon>
        <taxon>Planctomycetota</taxon>
        <taxon>Planctomycetia</taxon>
        <taxon>Pirellulales</taxon>
        <taxon>Lacipirellulaceae</taxon>
        <taxon>Aeoliella</taxon>
    </lineage>
</organism>
<dbReference type="SUPFAM" id="SSF56784">
    <property type="entry name" value="HAD-like"/>
    <property type="match status" value="1"/>
</dbReference>
<keyword evidence="6" id="KW-1185">Reference proteome</keyword>
<dbReference type="HAMAP" id="MF_01681">
    <property type="entry name" value="Salvage_MtnC"/>
    <property type="match status" value="1"/>
</dbReference>
<comment type="cofactor">
    <cofactor evidence="4">
        <name>Mg(2+)</name>
        <dbReference type="ChEBI" id="CHEBI:18420"/>
    </cofactor>
    <text evidence="4">Binds 1 Mg(2+) ion per subunit.</text>
</comment>
<dbReference type="SFLD" id="SFLDF00044">
    <property type="entry name" value="enolase-phosphatase"/>
    <property type="match status" value="1"/>
</dbReference>
<evidence type="ECO:0000256" key="4">
    <source>
        <dbReference type="HAMAP-Rule" id="MF_01681"/>
    </source>
</evidence>
<reference evidence="5" key="1">
    <citation type="submission" date="2022-06" db="EMBL/GenBank/DDBJ databases">
        <title>Aeoliella straminimaris, a novel planctomycete from sediments.</title>
        <authorList>
            <person name="Vitorino I.R."/>
            <person name="Lage O.M."/>
        </authorList>
    </citation>
    <scope>NUCLEOTIDE SEQUENCE</scope>
    <source>
        <strain evidence="5">ICT_H6.2</strain>
    </source>
</reference>
<dbReference type="PRINTS" id="PR00413">
    <property type="entry name" value="HADHALOGNASE"/>
</dbReference>
<comment type="pathway">
    <text evidence="4">Amino-acid biosynthesis; L-methionine biosynthesis via salvage pathway; L-methionine from S-methyl-5-thio-alpha-D-ribose 1-phosphate: step 4/6.</text>
</comment>
<evidence type="ECO:0000313" key="5">
    <source>
        <dbReference type="EMBL" id="MCO6047393.1"/>
    </source>
</evidence>
<comment type="caution">
    <text evidence="5">The sequence shown here is derived from an EMBL/GenBank/DDBJ whole genome shotgun (WGS) entry which is preliminary data.</text>
</comment>
<dbReference type="AlphaFoldDB" id="A0A9X2FFQ7"/>
<sequence>MINFSGRAILLDVEGTTSAVAYVYDVMFPFASRGLTAYLDANWGSPALAGVREQVANDTEVPAAATDRDTFEQEITRLMDSDVKATGLKQLQGLIWEAGFKSGELVAHVFNDVPPALERWHNAGLDLRVYSSGSIHAQKLFFGHTTAGNLLPQFSGHYDTQIGGKRESESYQRIAQDWKVKPEDILFLSDVVAELDAAREAGMQTGLCMRPGNADVEPGHGHQELVSFDEIS</sequence>
<comment type="catalytic activity">
    <reaction evidence="4">
        <text>5-methylsulfanyl-2,3-dioxopentyl phosphate + H2O = 1,2-dihydroxy-5-(methylsulfanyl)pent-1-en-3-one + phosphate</text>
        <dbReference type="Rhea" id="RHEA:21700"/>
        <dbReference type="ChEBI" id="CHEBI:15377"/>
        <dbReference type="ChEBI" id="CHEBI:43474"/>
        <dbReference type="ChEBI" id="CHEBI:49252"/>
        <dbReference type="ChEBI" id="CHEBI:58828"/>
        <dbReference type="EC" id="3.1.3.77"/>
    </reaction>
</comment>
<dbReference type="PANTHER" id="PTHR20371">
    <property type="entry name" value="ENOLASE-PHOSPHATASE E1"/>
    <property type="match status" value="1"/>
</dbReference>
<protein>
    <recommendedName>
        <fullName evidence="4">Enolase-phosphatase E1</fullName>
        <ecNumber evidence="4">3.1.3.77</ecNumber>
    </recommendedName>
    <alternativeName>
        <fullName evidence="4">2,3-diketo-5-methylthio-1-phosphopentane phosphatase</fullName>
    </alternativeName>
</protein>
<accession>A0A9X2FFQ7</accession>
<keyword evidence="1 4" id="KW-0028">Amino-acid biosynthesis</keyword>
<evidence type="ECO:0000313" key="6">
    <source>
        <dbReference type="Proteomes" id="UP001155241"/>
    </source>
</evidence>
<dbReference type="InterPro" id="IPR023214">
    <property type="entry name" value="HAD_sf"/>
</dbReference>
<keyword evidence="2 4" id="KW-0378">Hydrolase</keyword>
<keyword evidence="4" id="KW-0479">Metal-binding</keyword>
<dbReference type="GO" id="GO:0000287">
    <property type="term" value="F:magnesium ion binding"/>
    <property type="evidence" value="ECO:0007669"/>
    <property type="project" value="UniProtKB-UniRule"/>
</dbReference>
<dbReference type="GO" id="GO:0043715">
    <property type="term" value="F:2,3-diketo-5-methylthiopentyl-1-phosphate enolase activity"/>
    <property type="evidence" value="ECO:0007669"/>
    <property type="project" value="UniProtKB-UniRule"/>
</dbReference>
<gene>
    <name evidence="4 5" type="primary">mtnC</name>
    <name evidence="5" type="ORF">NG895_26115</name>
</gene>
<dbReference type="EC" id="3.1.3.77" evidence="4"/>
<comment type="pathway">
    <text evidence="4">Amino-acid biosynthesis; L-methionine biosynthesis via salvage pathway; L-methionine from S-methyl-5-thio-alpha-D-ribose 1-phosphate: step 3/6.</text>
</comment>
<dbReference type="InterPro" id="IPR006439">
    <property type="entry name" value="HAD-SF_hydro_IA"/>
</dbReference>
<dbReference type="EMBL" id="JAMXLR010000092">
    <property type="protein sequence ID" value="MCO6047393.1"/>
    <property type="molecule type" value="Genomic_DNA"/>
</dbReference>
<dbReference type="Gene3D" id="1.10.720.60">
    <property type="match status" value="1"/>
</dbReference>
<dbReference type="GO" id="GO:0043716">
    <property type="term" value="F:2-hydroxy-3-keto-5-methylthiopentenyl-1-phosphate phosphatase activity"/>
    <property type="evidence" value="ECO:0007669"/>
    <property type="project" value="UniProtKB-UniRule"/>
</dbReference>
<keyword evidence="3 4" id="KW-0486">Methionine biosynthesis</keyword>
<dbReference type="Gene3D" id="3.40.50.1000">
    <property type="entry name" value="HAD superfamily/HAD-like"/>
    <property type="match status" value="1"/>
</dbReference>
<keyword evidence="4" id="KW-0460">Magnesium</keyword>
<dbReference type="InterPro" id="IPR036412">
    <property type="entry name" value="HAD-like_sf"/>
</dbReference>
<dbReference type="Pfam" id="PF00702">
    <property type="entry name" value="Hydrolase"/>
    <property type="match status" value="1"/>
</dbReference>
<dbReference type="SFLD" id="SFLDG01129">
    <property type="entry name" value="C1.5:_HAD__Beta-PGM__Phosphata"/>
    <property type="match status" value="1"/>
</dbReference>
<dbReference type="NCBIfam" id="TIGR01691">
    <property type="entry name" value="enolase-ppase"/>
    <property type="match status" value="1"/>
</dbReference>
<comment type="subunit">
    <text evidence="4">Monomer.</text>
</comment>
<comment type="function">
    <text evidence="4">Bifunctional enzyme that catalyzes the enolization of 2,3-diketo-5-methylthiopentyl-1-phosphate (DK-MTP-1-P) into the intermediate 2-hydroxy-3-keto-5-methylthiopentenyl-1-phosphate (HK-MTPenyl-1-P), which is then dephosphorylated to form the acireductone 1,2-dihydroxy-3-keto-5-methylthiopentene (DHK-MTPene).</text>
</comment>
<dbReference type="SFLD" id="SFLDG01133">
    <property type="entry name" value="C1.5.4:_Enolase-phosphatase_Li"/>
    <property type="match status" value="1"/>
</dbReference>
<dbReference type="Proteomes" id="UP001155241">
    <property type="component" value="Unassembled WGS sequence"/>
</dbReference>
<dbReference type="FunFam" id="3.40.50.1000:FF:000079">
    <property type="entry name" value="Enolase-phosphatase E1"/>
    <property type="match status" value="1"/>
</dbReference>
<dbReference type="NCBIfam" id="TIGR01549">
    <property type="entry name" value="HAD-SF-IA-v1"/>
    <property type="match status" value="1"/>
</dbReference>
<dbReference type="CDD" id="cd01629">
    <property type="entry name" value="HAD_EP"/>
    <property type="match status" value="1"/>
</dbReference>
<dbReference type="InterPro" id="IPR023943">
    <property type="entry name" value="Enolase-ppase_E1"/>
</dbReference>